<accession>A0ABV1JQQ9</accession>
<proteinExistence type="inferred from homology"/>
<feature type="region of interest" description="Disordered" evidence="6">
    <location>
        <begin position="1"/>
        <end position="21"/>
    </location>
</feature>
<evidence type="ECO:0000256" key="6">
    <source>
        <dbReference type="SAM" id="MobiDB-lite"/>
    </source>
</evidence>
<dbReference type="InterPro" id="IPR011032">
    <property type="entry name" value="GroES-like_sf"/>
</dbReference>
<evidence type="ECO:0000259" key="8">
    <source>
        <dbReference type="Pfam" id="PF08240"/>
    </source>
</evidence>
<dbReference type="EMBL" id="JBEDNP010000003">
    <property type="protein sequence ID" value="MEQ3538275.1"/>
    <property type="molecule type" value="Genomic_DNA"/>
</dbReference>
<dbReference type="RefSeq" id="WP_345642013.1">
    <property type="nucleotide sequence ID" value="NZ_BAABLY010000008.1"/>
</dbReference>
<keyword evidence="5" id="KW-0560">Oxidoreductase</keyword>
<evidence type="ECO:0000256" key="1">
    <source>
        <dbReference type="ARBA" id="ARBA00001947"/>
    </source>
</evidence>
<gene>
    <name evidence="9" type="ORF">WHI96_05545</name>
</gene>
<sequence length="350" mass="35544">MTAPGRISAEEVPEPARPGPGEVALDLHTVGICGGDVALLAGRNPLVSYPVVPGHECVATVAEDPSGRLAGGTSVVVYPTLACGRCRACADDRPNNCAEMTVLGLSDPRGCLAERFVVPAAHAIPLPGDLGARFGALVEPLAVAEHVADRSGIRPGDTVLVVGAGAIGSAVGLAARARGASRVLFTDTLATRGGTLAALGFTDFAASTGDGPVEWVRDTVGSVDVVFDTVTTSGTAAAATAVLAGGGRYVAVAAAKPGHRIELDYQAFYARELSLVASRNYTPADFTAAIGRLERGEVDPTPLRTAVFGLGAVADAFAELTGRPERNVKVLLTRDELVGSSPLLTSGSPS</sequence>
<dbReference type="SUPFAM" id="SSF51735">
    <property type="entry name" value="NAD(P)-binding Rossmann-fold domains"/>
    <property type="match status" value="1"/>
</dbReference>
<dbReference type="SUPFAM" id="SSF50129">
    <property type="entry name" value="GroES-like"/>
    <property type="match status" value="1"/>
</dbReference>
<organism evidence="9 10">
    <name type="scientific">Pseudonocardia tropica</name>
    <dbReference type="NCBI Taxonomy" id="681289"/>
    <lineage>
        <taxon>Bacteria</taxon>
        <taxon>Bacillati</taxon>
        <taxon>Actinomycetota</taxon>
        <taxon>Actinomycetes</taxon>
        <taxon>Pseudonocardiales</taxon>
        <taxon>Pseudonocardiaceae</taxon>
        <taxon>Pseudonocardia</taxon>
    </lineage>
</organism>
<evidence type="ECO:0000256" key="2">
    <source>
        <dbReference type="ARBA" id="ARBA00008072"/>
    </source>
</evidence>
<evidence type="ECO:0000256" key="5">
    <source>
        <dbReference type="ARBA" id="ARBA00023002"/>
    </source>
</evidence>
<feature type="domain" description="Alcohol dehydrogenase-like N-terminal" evidence="8">
    <location>
        <begin position="19"/>
        <end position="127"/>
    </location>
</feature>
<dbReference type="InterPro" id="IPR013149">
    <property type="entry name" value="ADH-like_C"/>
</dbReference>
<comment type="caution">
    <text evidence="9">The sequence shown here is derived from an EMBL/GenBank/DDBJ whole genome shotgun (WGS) entry which is preliminary data.</text>
</comment>
<comment type="cofactor">
    <cofactor evidence="1">
        <name>Zn(2+)</name>
        <dbReference type="ChEBI" id="CHEBI:29105"/>
    </cofactor>
</comment>
<evidence type="ECO:0000259" key="7">
    <source>
        <dbReference type="Pfam" id="PF00107"/>
    </source>
</evidence>
<dbReference type="Pfam" id="PF00107">
    <property type="entry name" value="ADH_zinc_N"/>
    <property type="match status" value="1"/>
</dbReference>
<dbReference type="Proteomes" id="UP001464923">
    <property type="component" value="Unassembled WGS sequence"/>
</dbReference>
<keyword evidence="4" id="KW-0862">Zinc</keyword>
<evidence type="ECO:0000256" key="4">
    <source>
        <dbReference type="ARBA" id="ARBA00022833"/>
    </source>
</evidence>
<dbReference type="Gene3D" id="3.40.50.720">
    <property type="entry name" value="NAD(P)-binding Rossmann-like Domain"/>
    <property type="match status" value="1"/>
</dbReference>
<dbReference type="Pfam" id="PF08240">
    <property type="entry name" value="ADH_N"/>
    <property type="match status" value="1"/>
</dbReference>
<feature type="domain" description="Alcohol dehydrogenase-like C-terminal" evidence="7">
    <location>
        <begin position="166"/>
        <end position="293"/>
    </location>
</feature>
<dbReference type="InterPro" id="IPR013154">
    <property type="entry name" value="ADH-like_N"/>
</dbReference>
<evidence type="ECO:0000313" key="10">
    <source>
        <dbReference type="Proteomes" id="UP001464923"/>
    </source>
</evidence>
<protein>
    <submittedName>
        <fullName evidence="9">Alcohol dehydrogenase catalytic domain-containing protein</fullName>
    </submittedName>
</protein>
<evidence type="ECO:0000313" key="9">
    <source>
        <dbReference type="EMBL" id="MEQ3538275.1"/>
    </source>
</evidence>
<dbReference type="InterPro" id="IPR036291">
    <property type="entry name" value="NAD(P)-bd_dom_sf"/>
</dbReference>
<keyword evidence="10" id="KW-1185">Reference proteome</keyword>
<name>A0ABV1JQQ9_9PSEU</name>
<reference evidence="9 10" key="1">
    <citation type="submission" date="2024-03" db="EMBL/GenBank/DDBJ databases">
        <title>Draft genome sequence of Pseudonocardia tropica JCM 19149.</title>
        <authorList>
            <person name="Butdee W."/>
            <person name="Duangmal K."/>
        </authorList>
    </citation>
    <scope>NUCLEOTIDE SEQUENCE [LARGE SCALE GENOMIC DNA]</scope>
    <source>
        <strain evidence="9 10">JCM 19149</strain>
    </source>
</reference>
<keyword evidence="3" id="KW-0479">Metal-binding</keyword>
<evidence type="ECO:0000256" key="3">
    <source>
        <dbReference type="ARBA" id="ARBA00022723"/>
    </source>
</evidence>
<dbReference type="Gene3D" id="3.90.180.10">
    <property type="entry name" value="Medium-chain alcohol dehydrogenases, catalytic domain"/>
    <property type="match status" value="1"/>
</dbReference>
<dbReference type="PANTHER" id="PTHR43161">
    <property type="entry name" value="SORBITOL DEHYDROGENASE"/>
    <property type="match status" value="1"/>
</dbReference>
<comment type="similarity">
    <text evidence="2">Belongs to the zinc-containing alcohol dehydrogenase family.</text>
</comment>